<gene>
    <name evidence="1" type="ordered locus">Desku_1574</name>
</gene>
<reference evidence="2" key="1">
    <citation type="submission" date="2011-05" db="EMBL/GenBank/DDBJ databases">
        <title>Complete sequence of Desulfotomaculum kuznetsovii DSM 6115.</title>
        <authorList>
            <person name="Lucas S."/>
            <person name="Han J."/>
            <person name="Lapidus A."/>
            <person name="Cheng J.-F."/>
            <person name="Goodwin L."/>
            <person name="Pitluck S."/>
            <person name="Peters L."/>
            <person name="Mikhailova N."/>
            <person name="Lu M."/>
            <person name="Saunders E."/>
            <person name="Han C."/>
            <person name="Tapia R."/>
            <person name="Land M."/>
            <person name="Hauser L."/>
            <person name="Kyrpides N."/>
            <person name="Ivanova N."/>
            <person name="Pagani I."/>
            <person name="Nazina T."/>
            <person name="Ivanova A."/>
            <person name="Parshina S."/>
            <person name="Kuever J."/>
            <person name="Muyzer G."/>
            <person name="Plugge C."/>
            <person name="Stams A."/>
            <person name="Woyke T."/>
        </authorList>
    </citation>
    <scope>NUCLEOTIDE SEQUENCE [LARGE SCALE GENOMIC DNA]</scope>
    <source>
        <strain evidence="2">DSM 6115 / VKM B-1805 / 17</strain>
    </source>
</reference>
<dbReference type="Proteomes" id="UP000009229">
    <property type="component" value="Chromosome"/>
</dbReference>
<evidence type="ECO:0000313" key="2">
    <source>
        <dbReference type="Proteomes" id="UP000009229"/>
    </source>
</evidence>
<evidence type="ECO:0000313" key="1">
    <source>
        <dbReference type="EMBL" id="AEG15154.1"/>
    </source>
</evidence>
<dbReference type="EMBL" id="CP002770">
    <property type="protein sequence ID" value="AEG15154.1"/>
    <property type="molecule type" value="Genomic_DNA"/>
</dbReference>
<sequence length="75" mass="8735">MGRDLEEIVAELMSRLPHYRDDPYCRGVWDGAMMVVAHCAPELFYRLLREKAETKESWAGRKPSGFFNFIGRDVL</sequence>
<organism evidence="1 2">
    <name type="scientific">Desulfofundulus kuznetsovii (strain DSM 6115 / VKM B-1805 / 17)</name>
    <name type="common">Desulfotomaculum kuznetsovii</name>
    <dbReference type="NCBI Taxonomy" id="760568"/>
    <lineage>
        <taxon>Bacteria</taxon>
        <taxon>Bacillati</taxon>
        <taxon>Bacillota</taxon>
        <taxon>Clostridia</taxon>
        <taxon>Eubacteriales</taxon>
        <taxon>Peptococcaceae</taxon>
        <taxon>Desulfofundulus</taxon>
    </lineage>
</organism>
<dbReference type="AlphaFoldDB" id="A0AAU8PHP9"/>
<protein>
    <submittedName>
        <fullName evidence="1">Uncharacterized protein</fullName>
    </submittedName>
</protein>
<dbReference type="KEGG" id="dku:Desku_1574"/>
<proteinExistence type="predicted"/>
<name>A0AAU8PHP9_DESK7</name>
<accession>A0AAU8PHP9</accession>
<keyword evidence="2" id="KW-1185">Reference proteome</keyword>
<dbReference type="RefSeq" id="WP_013822669.1">
    <property type="nucleotide sequence ID" value="NC_015573.1"/>
</dbReference>